<comment type="similarity">
    <text evidence="1">Belongs to the nitroreductase family.</text>
</comment>
<dbReference type="Gene3D" id="3.40.109.10">
    <property type="entry name" value="NADH Oxidase"/>
    <property type="match status" value="1"/>
</dbReference>
<comment type="caution">
    <text evidence="5">The sequence shown here is derived from an EMBL/GenBank/DDBJ whole genome shotgun (WGS) entry which is preliminary data.</text>
</comment>
<dbReference type="Pfam" id="PF00881">
    <property type="entry name" value="Nitroreductase"/>
    <property type="match status" value="1"/>
</dbReference>
<gene>
    <name evidence="5" type="ORF">F6X51_02020</name>
</gene>
<reference evidence="5 6" key="1">
    <citation type="submission" date="2019-09" db="EMBL/GenBank/DDBJ databases">
        <title>YIM 132548 draft genome.</title>
        <authorList>
            <person name="Jiang L."/>
        </authorList>
    </citation>
    <scope>NUCLEOTIDE SEQUENCE [LARGE SCALE GENOMIC DNA]</scope>
    <source>
        <strain evidence="5 6">YIM 132548</strain>
    </source>
</reference>
<name>A0A6N6MYS1_9HYPH</name>
<dbReference type="PANTHER" id="PTHR43673:SF10">
    <property type="entry name" value="NADH DEHYDROGENASE_NAD(P)H NITROREDUCTASE XCC3605-RELATED"/>
    <property type="match status" value="1"/>
</dbReference>
<proteinExistence type="inferred from homology"/>
<protein>
    <submittedName>
        <fullName evidence="5">Nitroreductase family protein</fullName>
    </submittedName>
</protein>
<feature type="domain" description="Nitroreductase" evidence="4">
    <location>
        <begin position="86"/>
        <end position="229"/>
    </location>
</feature>
<dbReference type="PANTHER" id="PTHR43673">
    <property type="entry name" value="NAD(P)H NITROREDUCTASE YDGI-RELATED"/>
    <property type="match status" value="1"/>
</dbReference>
<dbReference type="SUPFAM" id="SSF55469">
    <property type="entry name" value="FMN-dependent nitroreductase-like"/>
    <property type="match status" value="1"/>
</dbReference>
<feature type="region of interest" description="Disordered" evidence="3">
    <location>
        <begin position="1"/>
        <end position="79"/>
    </location>
</feature>
<accession>A0A6N6MYS1</accession>
<dbReference type="CDD" id="cd02138">
    <property type="entry name" value="TdsD-like"/>
    <property type="match status" value="1"/>
</dbReference>
<dbReference type="Proteomes" id="UP000441523">
    <property type="component" value="Unassembled WGS sequence"/>
</dbReference>
<organism evidence="5 6">
    <name type="scientific">Methylobacterium planeticum</name>
    <dbReference type="NCBI Taxonomy" id="2615211"/>
    <lineage>
        <taxon>Bacteria</taxon>
        <taxon>Pseudomonadati</taxon>
        <taxon>Pseudomonadota</taxon>
        <taxon>Alphaproteobacteria</taxon>
        <taxon>Hyphomicrobiales</taxon>
        <taxon>Methylobacteriaceae</taxon>
        <taxon>Methylobacterium</taxon>
    </lineage>
</organism>
<evidence type="ECO:0000313" key="5">
    <source>
        <dbReference type="EMBL" id="KAB1075487.1"/>
    </source>
</evidence>
<dbReference type="AlphaFoldDB" id="A0A6N6MYS1"/>
<evidence type="ECO:0000313" key="6">
    <source>
        <dbReference type="Proteomes" id="UP000441523"/>
    </source>
</evidence>
<evidence type="ECO:0000256" key="1">
    <source>
        <dbReference type="ARBA" id="ARBA00007118"/>
    </source>
</evidence>
<dbReference type="EMBL" id="VZZJ01000002">
    <property type="protein sequence ID" value="KAB1075487.1"/>
    <property type="molecule type" value="Genomic_DNA"/>
</dbReference>
<feature type="compositionally biased region" description="Gly residues" evidence="3">
    <location>
        <begin position="10"/>
        <end position="27"/>
    </location>
</feature>
<dbReference type="InterPro" id="IPR029479">
    <property type="entry name" value="Nitroreductase"/>
</dbReference>
<sequence length="266" mass="28709">MLREVDLHGTGFGDGLRGRASGTGGSGRRALPGRARSGTRSLGEPDAFAQPRGLVHGVGETRSGEAPVTTPTPRQPDHEIDPLFLERRSPRAFTGEAVPEAELMRMFEAARWAPSSYNSQPWRFVYALRGDAHWETLLGLLVPGNQKWAKDTGALVILVSSSQMRVGEALQPSWSHSLDAGAASLAFQLQAIRQGWHVHGMSGFDRERALAALNVPEGYRAEAAYAVGRATPHAALSEEQRLKEAPNGRRPITDFVFAGGFPAAKP</sequence>
<evidence type="ECO:0000259" key="4">
    <source>
        <dbReference type="Pfam" id="PF00881"/>
    </source>
</evidence>
<keyword evidence="2" id="KW-0560">Oxidoreductase</keyword>
<keyword evidence="6" id="KW-1185">Reference proteome</keyword>
<dbReference type="GO" id="GO:0016491">
    <property type="term" value="F:oxidoreductase activity"/>
    <property type="evidence" value="ECO:0007669"/>
    <property type="project" value="UniProtKB-KW"/>
</dbReference>
<evidence type="ECO:0000256" key="3">
    <source>
        <dbReference type="SAM" id="MobiDB-lite"/>
    </source>
</evidence>
<evidence type="ECO:0000256" key="2">
    <source>
        <dbReference type="ARBA" id="ARBA00023002"/>
    </source>
</evidence>
<dbReference type="InterPro" id="IPR000415">
    <property type="entry name" value="Nitroreductase-like"/>
</dbReference>